<name>A0A7I8L999_SPIIN</name>
<dbReference type="Proteomes" id="UP000663760">
    <property type="component" value="Chromosome 12"/>
</dbReference>
<keyword evidence="2" id="KW-1185">Reference proteome</keyword>
<gene>
    <name evidence="1" type="ORF">SI8410_12016503</name>
</gene>
<evidence type="ECO:0000313" key="2">
    <source>
        <dbReference type="Proteomes" id="UP000663760"/>
    </source>
</evidence>
<dbReference type="EMBL" id="LR746275">
    <property type="protein sequence ID" value="CAA7405825.1"/>
    <property type="molecule type" value="Genomic_DNA"/>
</dbReference>
<organism evidence="1 2">
    <name type="scientific">Spirodela intermedia</name>
    <name type="common">Intermediate duckweed</name>
    <dbReference type="NCBI Taxonomy" id="51605"/>
    <lineage>
        <taxon>Eukaryota</taxon>
        <taxon>Viridiplantae</taxon>
        <taxon>Streptophyta</taxon>
        <taxon>Embryophyta</taxon>
        <taxon>Tracheophyta</taxon>
        <taxon>Spermatophyta</taxon>
        <taxon>Magnoliopsida</taxon>
        <taxon>Liliopsida</taxon>
        <taxon>Araceae</taxon>
        <taxon>Lemnoideae</taxon>
        <taxon>Spirodela</taxon>
    </lineage>
</organism>
<sequence>MWAISRSPLGKWQLCSSPVVVTHWREARWRWGGAHVRELHPQVRAARGGSSSHLQCSANRVDEIFADDPAILIAESFTGDLQEIYLS</sequence>
<proteinExistence type="predicted"/>
<dbReference type="AlphaFoldDB" id="A0A7I8L999"/>
<accession>A0A7I8L999</accession>
<reference evidence="1" key="1">
    <citation type="submission" date="2020-02" db="EMBL/GenBank/DDBJ databases">
        <authorList>
            <person name="Scholz U."/>
            <person name="Mascher M."/>
            <person name="Fiebig A."/>
        </authorList>
    </citation>
    <scope>NUCLEOTIDE SEQUENCE</scope>
</reference>
<protein>
    <submittedName>
        <fullName evidence="1">Uncharacterized protein</fullName>
    </submittedName>
</protein>
<evidence type="ECO:0000313" key="1">
    <source>
        <dbReference type="EMBL" id="CAA7405825.1"/>
    </source>
</evidence>